<dbReference type="AlphaFoldDB" id="A0AAV3PYM7"/>
<gene>
    <name evidence="1" type="ORF">LIER_38012</name>
</gene>
<dbReference type="PANTHER" id="PTHR33052">
    <property type="entry name" value="DUF4228 DOMAIN PROTEIN-RELATED"/>
    <property type="match status" value="1"/>
</dbReference>
<proteinExistence type="predicted"/>
<keyword evidence="2" id="KW-1185">Reference proteome</keyword>
<dbReference type="InterPro" id="IPR025322">
    <property type="entry name" value="PADRE_dom"/>
</dbReference>
<evidence type="ECO:0000313" key="2">
    <source>
        <dbReference type="Proteomes" id="UP001454036"/>
    </source>
</evidence>
<accession>A0AAV3PYM7</accession>
<organism evidence="1 2">
    <name type="scientific">Lithospermum erythrorhizon</name>
    <name type="common">Purple gromwell</name>
    <name type="synonym">Lithospermum officinale var. erythrorhizon</name>
    <dbReference type="NCBI Taxonomy" id="34254"/>
    <lineage>
        <taxon>Eukaryota</taxon>
        <taxon>Viridiplantae</taxon>
        <taxon>Streptophyta</taxon>
        <taxon>Embryophyta</taxon>
        <taxon>Tracheophyta</taxon>
        <taxon>Spermatophyta</taxon>
        <taxon>Magnoliopsida</taxon>
        <taxon>eudicotyledons</taxon>
        <taxon>Gunneridae</taxon>
        <taxon>Pentapetalae</taxon>
        <taxon>asterids</taxon>
        <taxon>lamiids</taxon>
        <taxon>Boraginales</taxon>
        <taxon>Boraginaceae</taxon>
        <taxon>Boraginoideae</taxon>
        <taxon>Lithospermeae</taxon>
        <taxon>Lithospermum</taxon>
    </lineage>
</organism>
<sequence>MGNYMSCNIISPSIMKNNKAARVILPGGEVRQFRQLIKAAEIMLECPNYFLVNSNGLNIGRRFSALSADEDLEFGNLYIMFPMRRVNSIVMAADMAMMLLAANTAAKRISGGGNVRISPEASVDASAMGAIEVESPRKLEIDDLEIFPEGEYKYRLSVCRSRKPTLDTIVEEPVLSR</sequence>
<dbReference type="Proteomes" id="UP001454036">
    <property type="component" value="Unassembled WGS sequence"/>
</dbReference>
<dbReference type="EMBL" id="BAABME010018809">
    <property type="protein sequence ID" value="GAA0155082.1"/>
    <property type="molecule type" value="Genomic_DNA"/>
</dbReference>
<reference evidence="1 2" key="1">
    <citation type="submission" date="2024-01" db="EMBL/GenBank/DDBJ databases">
        <title>The complete chloroplast genome sequence of Lithospermum erythrorhizon: insights into the phylogenetic relationship among Boraginaceae species and the maternal lineages of purple gromwells.</title>
        <authorList>
            <person name="Okada T."/>
            <person name="Watanabe K."/>
        </authorList>
    </citation>
    <scope>NUCLEOTIDE SEQUENCE [LARGE SCALE GENOMIC DNA]</scope>
</reference>
<evidence type="ECO:0000313" key="1">
    <source>
        <dbReference type="EMBL" id="GAA0155082.1"/>
    </source>
</evidence>
<comment type="caution">
    <text evidence="1">The sequence shown here is derived from an EMBL/GenBank/DDBJ whole genome shotgun (WGS) entry which is preliminary data.</text>
</comment>
<dbReference type="Pfam" id="PF14009">
    <property type="entry name" value="PADRE"/>
    <property type="match status" value="1"/>
</dbReference>
<name>A0AAV3PYM7_LITER</name>
<protein>
    <submittedName>
        <fullName evidence="1">Uncharacterized protein</fullName>
    </submittedName>
</protein>